<dbReference type="AlphaFoldDB" id="A0A378AY30"/>
<sequence>MATARSGYTLQVIKAGQQGHVEMRWGHLADVDTRAAAAAIMQHIGHSSCSRGLQEISLSLTNAASGISVELHHPASGESATPAFIEGELKKIVQIVDGTRRQKIPILWSSVSPG</sequence>
<organism evidence="1 2">
    <name type="scientific">Klebsiella pneumoniae</name>
    <dbReference type="NCBI Taxonomy" id="573"/>
    <lineage>
        <taxon>Bacteria</taxon>
        <taxon>Pseudomonadati</taxon>
        <taxon>Pseudomonadota</taxon>
        <taxon>Gammaproteobacteria</taxon>
        <taxon>Enterobacterales</taxon>
        <taxon>Enterobacteriaceae</taxon>
        <taxon>Klebsiella/Raoultella group</taxon>
        <taxon>Klebsiella</taxon>
        <taxon>Klebsiella pneumoniae complex</taxon>
    </lineage>
</organism>
<dbReference type="EMBL" id="UGMD01000002">
    <property type="protein sequence ID" value="STV24713.1"/>
    <property type="molecule type" value="Genomic_DNA"/>
</dbReference>
<evidence type="ECO:0000313" key="1">
    <source>
        <dbReference type="EMBL" id="STV24713.1"/>
    </source>
</evidence>
<evidence type="ECO:0000313" key="2">
    <source>
        <dbReference type="Proteomes" id="UP000255192"/>
    </source>
</evidence>
<gene>
    <name evidence="1" type="ORF">NCTC204_04847</name>
</gene>
<name>A0A378AY30_KLEPN</name>
<proteinExistence type="predicted"/>
<accession>A0A378AY30</accession>
<reference evidence="1 2" key="1">
    <citation type="submission" date="2018-06" db="EMBL/GenBank/DDBJ databases">
        <authorList>
            <consortium name="Pathogen Informatics"/>
            <person name="Doyle S."/>
        </authorList>
    </citation>
    <scope>NUCLEOTIDE SEQUENCE [LARGE SCALE GENOMIC DNA]</scope>
    <source>
        <strain evidence="1 2">NCTC204</strain>
    </source>
</reference>
<dbReference type="Proteomes" id="UP000255192">
    <property type="component" value="Unassembled WGS sequence"/>
</dbReference>
<protein>
    <submittedName>
        <fullName evidence="1">Uncharacterized protein</fullName>
    </submittedName>
</protein>